<gene>
    <name evidence="1" type="ORF">M9H77_04525</name>
</gene>
<protein>
    <submittedName>
        <fullName evidence="1">Uncharacterized protein</fullName>
    </submittedName>
</protein>
<sequence>MMTSMLQEVDGMASVVIQEPPSSPLHMAVFANKVQTLIRRCMVSICSILGCTLSPYNIQQTFPVQPSCRCPREHVPDRVLVELKGVLVDSLVLEQEVDALLSFLFLVDLDMQTPDTSRWREVRDLERWREGGIWYHFQVDQGHCAPPPPGLGFTLFQSPAGTSLGFSSFRTPPPPGTTGSSILHQLISQTFSSDEEERTDDTDDVQHLGFGHRIGKKTTRFTPSDWP</sequence>
<proteinExistence type="predicted"/>
<comment type="caution">
    <text evidence="1">The sequence shown here is derived from an EMBL/GenBank/DDBJ whole genome shotgun (WGS) entry which is preliminary data.</text>
</comment>
<accession>A0ACC0CEJ7</accession>
<keyword evidence="2" id="KW-1185">Reference proteome</keyword>
<evidence type="ECO:0000313" key="2">
    <source>
        <dbReference type="Proteomes" id="UP001060085"/>
    </source>
</evidence>
<reference evidence="2" key="1">
    <citation type="journal article" date="2023" name="Nat. Plants">
        <title>Single-cell RNA sequencing provides a high-resolution roadmap for understanding the multicellular compartmentation of specialized metabolism.</title>
        <authorList>
            <person name="Sun S."/>
            <person name="Shen X."/>
            <person name="Li Y."/>
            <person name="Li Y."/>
            <person name="Wang S."/>
            <person name="Li R."/>
            <person name="Zhang H."/>
            <person name="Shen G."/>
            <person name="Guo B."/>
            <person name="Wei J."/>
            <person name="Xu J."/>
            <person name="St-Pierre B."/>
            <person name="Chen S."/>
            <person name="Sun C."/>
        </authorList>
    </citation>
    <scope>NUCLEOTIDE SEQUENCE [LARGE SCALE GENOMIC DNA]</scope>
</reference>
<dbReference type="Proteomes" id="UP001060085">
    <property type="component" value="Linkage Group LG01"/>
</dbReference>
<dbReference type="EMBL" id="CM044701">
    <property type="protein sequence ID" value="KAI5683297.1"/>
    <property type="molecule type" value="Genomic_DNA"/>
</dbReference>
<organism evidence="1 2">
    <name type="scientific">Catharanthus roseus</name>
    <name type="common">Madagascar periwinkle</name>
    <name type="synonym">Vinca rosea</name>
    <dbReference type="NCBI Taxonomy" id="4058"/>
    <lineage>
        <taxon>Eukaryota</taxon>
        <taxon>Viridiplantae</taxon>
        <taxon>Streptophyta</taxon>
        <taxon>Embryophyta</taxon>
        <taxon>Tracheophyta</taxon>
        <taxon>Spermatophyta</taxon>
        <taxon>Magnoliopsida</taxon>
        <taxon>eudicotyledons</taxon>
        <taxon>Gunneridae</taxon>
        <taxon>Pentapetalae</taxon>
        <taxon>asterids</taxon>
        <taxon>lamiids</taxon>
        <taxon>Gentianales</taxon>
        <taxon>Apocynaceae</taxon>
        <taxon>Rauvolfioideae</taxon>
        <taxon>Vinceae</taxon>
        <taxon>Catharanthinae</taxon>
        <taxon>Catharanthus</taxon>
    </lineage>
</organism>
<evidence type="ECO:0000313" key="1">
    <source>
        <dbReference type="EMBL" id="KAI5683297.1"/>
    </source>
</evidence>
<name>A0ACC0CEJ7_CATRO</name>